<name>A0ABM9CFS9_9BACL</name>
<evidence type="ECO:0000313" key="2">
    <source>
        <dbReference type="EMBL" id="CAH1211618.1"/>
    </source>
</evidence>
<sequence length="236" mass="28151">MLRMLFGEPPRISEGRLLQSMQAMERFVEMLRKQIANERDQDSRLRKYEIWTLGLLSSLNELEQSQYAANQYAARVKSQLLLAMSQEERVFYQRYVYYDKNAFIRLFALLDKLGTLMNDFLGLQTERIKPHFSYFTVLRTMRVRHVHIELMVALNNLKESNKDVLARLRKRRNTEIHYMNSELQDDLKQIYETHNGNPRLENLQKQCDDLAEGVDMVLETLRLTFNHACSQLRKRK</sequence>
<gene>
    <name evidence="2" type="ORF">PAECIP111893_03443</name>
</gene>
<dbReference type="Pfam" id="PF18730">
    <property type="entry name" value="HEPN_Cthe2314"/>
    <property type="match status" value="1"/>
</dbReference>
<dbReference type="Proteomes" id="UP000838686">
    <property type="component" value="Unassembled WGS sequence"/>
</dbReference>
<proteinExistence type="predicted"/>
<comment type="caution">
    <text evidence="2">The sequence shown here is derived from an EMBL/GenBank/DDBJ whole genome shotgun (WGS) entry which is preliminary data.</text>
</comment>
<keyword evidence="3" id="KW-1185">Reference proteome</keyword>
<evidence type="ECO:0000259" key="1">
    <source>
        <dbReference type="Pfam" id="PF18730"/>
    </source>
</evidence>
<dbReference type="RefSeq" id="WP_236343773.1">
    <property type="nucleotide sequence ID" value="NZ_CAKMMF010000019.1"/>
</dbReference>
<organism evidence="2 3">
    <name type="scientific">Paenibacillus plantiphilus</name>
    <dbReference type="NCBI Taxonomy" id="2905650"/>
    <lineage>
        <taxon>Bacteria</taxon>
        <taxon>Bacillati</taxon>
        <taxon>Bacillota</taxon>
        <taxon>Bacilli</taxon>
        <taxon>Bacillales</taxon>
        <taxon>Paenibacillaceae</taxon>
        <taxon>Paenibacillus</taxon>
    </lineage>
</organism>
<dbReference type="EMBL" id="CAKMMF010000019">
    <property type="protein sequence ID" value="CAH1211618.1"/>
    <property type="molecule type" value="Genomic_DNA"/>
</dbReference>
<dbReference type="InterPro" id="IPR041394">
    <property type="entry name" value="HEPN_Cthe2314"/>
</dbReference>
<feature type="domain" description="Cthe-2314-like HEPN" evidence="1">
    <location>
        <begin position="51"/>
        <end position="228"/>
    </location>
</feature>
<reference evidence="2" key="1">
    <citation type="submission" date="2022-01" db="EMBL/GenBank/DDBJ databases">
        <authorList>
            <person name="Criscuolo A."/>
        </authorList>
    </citation>
    <scope>NUCLEOTIDE SEQUENCE</scope>
    <source>
        <strain evidence="2">CIP111893</strain>
    </source>
</reference>
<accession>A0ABM9CFS9</accession>
<protein>
    <recommendedName>
        <fullName evidence="1">Cthe-2314-like HEPN domain-containing protein</fullName>
    </recommendedName>
</protein>
<evidence type="ECO:0000313" key="3">
    <source>
        <dbReference type="Proteomes" id="UP000838686"/>
    </source>
</evidence>